<sequence>MCIKSLKHRRSDILNQQAFKDLKPLYNMKRNFNQLYRSRKDKESNICKALASRSDSLDKKSASYLDYAETIKSLNDQLICIMKKIDDFREEMQASYSSEQESIDQQIRWLMAELDTGGNIRMEAGNIDQTWYKNCVELVCSRFSTQDYVQFGIVGISAHKVTRIHNRFLQDRFERQIESKVKKRHVDYLLYGESFQGKEELQHIIEEGFPYPPHKWPSEMNGHVLLSNSIGLADICRLQAMSDELRESSSINTHVRGWLIIAKAYIGVSVEDQDVGAEFAIITKASYPNADSVYRIHPSDPTQRSWYIFDSQLVVPEYLVEYEYIFKKDHSQSSIPWHTKGVSKQNSHVYSNSRFIKQLHLGAPCYLATSFQDSLPQMMKSKYQFSQSYSLDGYGRCYISGTSMLKRILPRDLSIITYLNLHNSNMSEVSSLKGLLNLRVLILSFNKLSQVGDGFKELTMLEVLDLSYNLFKRVDGLDYLKSLMTLDMSGNQLSSMNNLEHLLSQVPKLVHLNLRSNPVEELKDYKQQVFSLLPSLIELDCIPAMNTEAASIMHMEKCWSENSNIEAETTRKTLDLCNTMTQKGWKKDCKVHGGSSKNSLGFKIHLDNDPNGYAEEEVEEVCIEYRHLKSMLMFSNCSSLRKLSLPGNDIRVLEGLEHCTLLEELILEDNSINQVNQAVVLPTLWKLELGRNQLTSCVELGAFIGLTQLSIEKNNIISLKGLGALLSLMELYAAYNQLEDISEISNIRTLPKLMVLDLSGNQLCESSDYRSYSIFMLKKLKVLDGILVSDKELFDARERHMGRLTRDMLEEFLGRTNFSDMTVLDLSGKGIRHCGELFDHDDFAKLQELDLGYNFIACTHPFKSLKCLQKLVLQSNNIGNGPLLEDNSSVSFETYDSMESYPKDSNCSDESLPSTRVLNDFFSLQKLSNLNLDKNSISDIKSMKLQQSSPNLKLLSLKSNVITKIDGLSGLVFLEKLYLDNNCIKKIDPGSFENLPCLEELDLSNNSIRDVNHMEGLLSLRSLNLASNYLMPDRLGGFSCVKELSSLKKLQDLSLKENPVYRHPHYRSAIISILVQLQSLDGEVVTEEELAEAGMYMRREEKASEVWCGSEHDTFSPMVDSQSLLQTPTVTNLSGGKVALKITPFNFETMSIQVPMTVYSTYYQAPGNKSYDSWDAESMKKSIGTTYQSATSFSQSKQEGENRHPLGILSMRNFVRLNSKEKQAR</sequence>
<dbReference type="SMART" id="SM00446">
    <property type="entry name" value="LRRcap"/>
    <property type="match status" value="3"/>
</dbReference>
<dbReference type="Proteomes" id="UP000825935">
    <property type="component" value="Chromosome 19"/>
</dbReference>
<dbReference type="SMART" id="SM00369">
    <property type="entry name" value="LRR_TYP"/>
    <property type="match status" value="9"/>
</dbReference>
<keyword evidence="2" id="KW-0677">Repeat</keyword>
<evidence type="ECO:0000256" key="2">
    <source>
        <dbReference type="ARBA" id="ARBA00022737"/>
    </source>
</evidence>
<accession>A0A8T2SKG1</accession>
<evidence type="ECO:0000256" key="1">
    <source>
        <dbReference type="ARBA" id="ARBA00022614"/>
    </source>
</evidence>
<dbReference type="InterPro" id="IPR032675">
    <property type="entry name" value="LRR_dom_sf"/>
</dbReference>
<protein>
    <recommendedName>
        <fullName evidence="3">U2A'/phosphoprotein 32 family A C-terminal domain-containing protein</fullName>
    </recommendedName>
</protein>
<dbReference type="SUPFAM" id="SSF52058">
    <property type="entry name" value="L domain-like"/>
    <property type="match status" value="2"/>
</dbReference>
<dbReference type="OMA" id="KLCLVNN"/>
<feature type="domain" description="U2A'/phosphoprotein 32 family A C-terminal" evidence="3">
    <location>
        <begin position="766"/>
        <end position="784"/>
    </location>
</feature>
<dbReference type="PROSITE" id="PS51450">
    <property type="entry name" value="LRR"/>
    <property type="match status" value="7"/>
</dbReference>
<reference evidence="4" key="1">
    <citation type="submission" date="2021-08" db="EMBL/GenBank/DDBJ databases">
        <title>WGS assembly of Ceratopteris richardii.</title>
        <authorList>
            <person name="Marchant D.B."/>
            <person name="Chen G."/>
            <person name="Jenkins J."/>
            <person name="Shu S."/>
            <person name="Leebens-Mack J."/>
            <person name="Grimwood J."/>
            <person name="Schmutz J."/>
            <person name="Soltis P."/>
            <person name="Soltis D."/>
            <person name="Chen Z.-H."/>
        </authorList>
    </citation>
    <scope>NUCLEOTIDE SEQUENCE</scope>
    <source>
        <strain evidence="4">Whitten #5841</strain>
        <tissue evidence="4">Leaf</tissue>
    </source>
</reference>
<name>A0A8T2SKG1_CERRI</name>
<evidence type="ECO:0000313" key="4">
    <source>
        <dbReference type="EMBL" id="KAH7351877.1"/>
    </source>
</evidence>
<evidence type="ECO:0000313" key="5">
    <source>
        <dbReference type="Proteomes" id="UP000825935"/>
    </source>
</evidence>
<dbReference type="PANTHER" id="PTHR46652">
    <property type="entry name" value="LEUCINE-RICH REPEAT AND IQ DOMAIN-CONTAINING PROTEIN 1-RELATED"/>
    <property type="match status" value="1"/>
</dbReference>
<dbReference type="InterPro" id="IPR003603">
    <property type="entry name" value="U2A'_phosphoprotein32A_C"/>
</dbReference>
<evidence type="ECO:0000259" key="3">
    <source>
        <dbReference type="SMART" id="SM00446"/>
    </source>
</evidence>
<dbReference type="InterPro" id="IPR001611">
    <property type="entry name" value="Leu-rich_rpt"/>
</dbReference>
<dbReference type="PANTHER" id="PTHR46652:SF3">
    <property type="entry name" value="LEUCINE-RICH REPEAT-CONTAINING PROTEIN 9"/>
    <property type="match status" value="1"/>
</dbReference>
<dbReference type="AlphaFoldDB" id="A0A8T2SKG1"/>
<dbReference type="EMBL" id="CM035424">
    <property type="protein sequence ID" value="KAH7351877.1"/>
    <property type="molecule type" value="Genomic_DNA"/>
</dbReference>
<keyword evidence="5" id="KW-1185">Reference proteome</keyword>
<comment type="caution">
    <text evidence="4">The sequence shown here is derived from an EMBL/GenBank/DDBJ whole genome shotgun (WGS) entry which is preliminary data.</text>
</comment>
<dbReference type="PRINTS" id="PR00019">
    <property type="entry name" value="LEURICHRPT"/>
</dbReference>
<dbReference type="SUPFAM" id="SSF52075">
    <property type="entry name" value="Outer arm dynein light chain 1"/>
    <property type="match status" value="1"/>
</dbReference>
<dbReference type="InterPro" id="IPR050836">
    <property type="entry name" value="SDS22/Internalin_LRR"/>
</dbReference>
<dbReference type="Pfam" id="PF13855">
    <property type="entry name" value="LRR_8"/>
    <property type="match status" value="2"/>
</dbReference>
<feature type="domain" description="U2A'/phosphoprotein 32 family A C-terminal" evidence="3">
    <location>
        <begin position="1063"/>
        <end position="1081"/>
    </location>
</feature>
<dbReference type="SMART" id="SM00365">
    <property type="entry name" value="LRR_SD22"/>
    <property type="match status" value="9"/>
</dbReference>
<dbReference type="Gene3D" id="3.80.10.10">
    <property type="entry name" value="Ribonuclease Inhibitor"/>
    <property type="match status" value="5"/>
</dbReference>
<feature type="domain" description="U2A'/phosphoprotein 32 family A C-terminal" evidence="3">
    <location>
        <begin position="522"/>
        <end position="540"/>
    </location>
</feature>
<gene>
    <name evidence="4" type="ORF">KP509_19G018500</name>
</gene>
<proteinExistence type="predicted"/>
<organism evidence="4 5">
    <name type="scientific">Ceratopteris richardii</name>
    <name type="common">Triangle waterfern</name>
    <dbReference type="NCBI Taxonomy" id="49495"/>
    <lineage>
        <taxon>Eukaryota</taxon>
        <taxon>Viridiplantae</taxon>
        <taxon>Streptophyta</taxon>
        <taxon>Embryophyta</taxon>
        <taxon>Tracheophyta</taxon>
        <taxon>Polypodiopsida</taxon>
        <taxon>Polypodiidae</taxon>
        <taxon>Polypodiales</taxon>
        <taxon>Pteridineae</taxon>
        <taxon>Pteridaceae</taxon>
        <taxon>Parkerioideae</taxon>
        <taxon>Ceratopteris</taxon>
    </lineage>
</organism>
<keyword evidence="1" id="KW-0433">Leucine-rich repeat</keyword>
<dbReference type="OrthoDB" id="1517790at2759"/>
<dbReference type="InterPro" id="IPR003591">
    <property type="entry name" value="Leu-rich_rpt_typical-subtyp"/>
</dbReference>